<evidence type="ECO:0000256" key="1">
    <source>
        <dbReference type="ARBA" id="ARBA00001971"/>
    </source>
</evidence>
<dbReference type="Pfam" id="PF00067">
    <property type="entry name" value="p450"/>
    <property type="match status" value="1"/>
</dbReference>
<evidence type="ECO:0000256" key="6">
    <source>
        <dbReference type="ARBA" id="ARBA00023033"/>
    </source>
</evidence>
<dbReference type="GO" id="GO:0004497">
    <property type="term" value="F:monooxygenase activity"/>
    <property type="evidence" value="ECO:0007669"/>
    <property type="project" value="UniProtKB-KW"/>
</dbReference>
<dbReference type="RefSeq" id="XP_025561212.1">
    <property type="nucleotide sequence ID" value="XM_025711445.1"/>
</dbReference>
<dbReference type="PROSITE" id="PS00086">
    <property type="entry name" value="CYTOCHROME_P450"/>
    <property type="match status" value="1"/>
</dbReference>
<dbReference type="GO" id="GO:0005506">
    <property type="term" value="F:iron ion binding"/>
    <property type="evidence" value="ECO:0007669"/>
    <property type="project" value="InterPro"/>
</dbReference>
<dbReference type="PRINTS" id="PR00463">
    <property type="entry name" value="EP450I"/>
</dbReference>
<proteinExistence type="inferred from homology"/>
<keyword evidence="6 8" id="KW-0503">Monooxygenase</keyword>
<evidence type="ECO:0000313" key="10">
    <source>
        <dbReference type="Proteomes" id="UP000248405"/>
    </source>
</evidence>
<protein>
    <submittedName>
        <fullName evidence="9">Pisatin demethylase</fullName>
    </submittedName>
</protein>
<evidence type="ECO:0000256" key="8">
    <source>
        <dbReference type="RuleBase" id="RU000461"/>
    </source>
</evidence>
<sequence length="506" mass="57570">MFLAIIVSACAVIITRSVHVYLRLSAFPGPFIAAFTGWWRVYRYWKGDFQEVVTKWHKTHGPIIRIGPNSLSVADATNVPKVYGTNPVLRKGSIYKVFSSWYRGKDVTGIESILDEDEHTALKRAVVNSFSISAVSRYEPQLDECTLELMRQLEELDQFDLTKWIEYFSHDITSLMAFSTPPHYMKHADEMVDGVQPVLRFLTRLATGFLPLTTVVPYTAQALSWLFGPSWRLVSMALDLLRARQNEQRSLPTVKKHDMLDTFITAQKERPDLMAWERLLSMITSIVIAGPETVNSTLITTIYHLLKHRNALNRLKQELHHAHRAGELSYMPTLRELSKLAYLDAVTKEGLRCLPSIALNLERIVPSQGMELSGYFIPGGTEVGCLLRVIHTDQSVYGHDADTFRPERWIEATHEQRIQMERCGLWFGNGKRNCIGQHIGIAEMKKLLAALMLRFEISDADPDAQLSWNKNTFINYTNRPYYVALQRIEKAGEDVSTVGSPSALRA</sequence>
<dbReference type="InterPro" id="IPR050121">
    <property type="entry name" value="Cytochrome_P450_monoxygenase"/>
</dbReference>
<dbReference type="SUPFAM" id="SSF48264">
    <property type="entry name" value="Cytochrome P450"/>
    <property type="match status" value="1"/>
</dbReference>
<evidence type="ECO:0000313" key="9">
    <source>
        <dbReference type="EMBL" id="PYH67418.1"/>
    </source>
</evidence>
<evidence type="ECO:0000256" key="4">
    <source>
        <dbReference type="ARBA" id="ARBA00023002"/>
    </source>
</evidence>
<keyword evidence="10" id="KW-1185">Reference proteome</keyword>
<dbReference type="GeneID" id="37216037"/>
<gene>
    <name evidence="9" type="ORF">BO88DRAFT_465956</name>
</gene>
<dbReference type="GO" id="GO:0008168">
    <property type="term" value="F:methyltransferase activity"/>
    <property type="evidence" value="ECO:0007669"/>
    <property type="project" value="UniProtKB-KW"/>
</dbReference>
<dbReference type="GO" id="GO:0032259">
    <property type="term" value="P:methylation"/>
    <property type="evidence" value="ECO:0007669"/>
    <property type="project" value="UniProtKB-KW"/>
</dbReference>
<dbReference type="GO" id="GO:0044550">
    <property type="term" value="P:secondary metabolite biosynthetic process"/>
    <property type="evidence" value="ECO:0007669"/>
    <property type="project" value="UniProtKB-ARBA"/>
</dbReference>
<organism evidence="9 10">
    <name type="scientific">Aspergillus vadensis (strain CBS 113365 / IMI 142717 / IBT 24658)</name>
    <dbReference type="NCBI Taxonomy" id="1448311"/>
    <lineage>
        <taxon>Eukaryota</taxon>
        <taxon>Fungi</taxon>
        <taxon>Dikarya</taxon>
        <taxon>Ascomycota</taxon>
        <taxon>Pezizomycotina</taxon>
        <taxon>Eurotiomycetes</taxon>
        <taxon>Eurotiomycetidae</taxon>
        <taxon>Eurotiales</taxon>
        <taxon>Aspergillaceae</taxon>
        <taxon>Aspergillus</taxon>
        <taxon>Aspergillus subgen. Circumdati</taxon>
    </lineage>
</organism>
<dbReference type="InterPro" id="IPR001128">
    <property type="entry name" value="Cyt_P450"/>
</dbReference>
<evidence type="ECO:0000256" key="2">
    <source>
        <dbReference type="ARBA" id="ARBA00010617"/>
    </source>
</evidence>
<keyword evidence="3 7" id="KW-0479">Metal-binding</keyword>
<comment type="similarity">
    <text evidence="2 8">Belongs to the cytochrome P450 family.</text>
</comment>
<dbReference type="InterPro" id="IPR036396">
    <property type="entry name" value="Cyt_P450_sf"/>
</dbReference>
<dbReference type="Proteomes" id="UP000248405">
    <property type="component" value="Unassembled WGS sequence"/>
</dbReference>
<comment type="cofactor">
    <cofactor evidence="1 7">
        <name>heme</name>
        <dbReference type="ChEBI" id="CHEBI:30413"/>
    </cofactor>
</comment>
<reference evidence="9" key="1">
    <citation type="submission" date="2016-12" db="EMBL/GenBank/DDBJ databases">
        <title>The genomes of Aspergillus section Nigri reveals drivers in fungal speciation.</title>
        <authorList>
            <consortium name="DOE Joint Genome Institute"/>
            <person name="Vesth T.C."/>
            <person name="Nybo J."/>
            <person name="Theobald S."/>
            <person name="Brandl J."/>
            <person name="Frisvad J.C."/>
            <person name="Nielsen K.F."/>
            <person name="Lyhne E.K."/>
            <person name="Kogle M.E."/>
            <person name="Kuo A."/>
            <person name="Riley R."/>
            <person name="Clum A."/>
            <person name="Nolan M."/>
            <person name="Lipzen A."/>
            <person name="Salamov A."/>
            <person name="Henrissat B."/>
            <person name="Wiebenga A."/>
            <person name="De Vries R.P."/>
            <person name="Grigoriev I.V."/>
            <person name="Mortensen U.H."/>
            <person name="Andersen M.R."/>
            <person name="Baker S.E."/>
        </authorList>
    </citation>
    <scope>NUCLEOTIDE SEQUENCE [LARGE SCALE GENOMIC DNA]</scope>
    <source>
        <strain evidence="9">CBS 113365</strain>
    </source>
</reference>
<evidence type="ECO:0000256" key="5">
    <source>
        <dbReference type="ARBA" id="ARBA00023004"/>
    </source>
</evidence>
<dbReference type="InterPro" id="IPR017972">
    <property type="entry name" value="Cyt_P450_CS"/>
</dbReference>
<keyword evidence="4 8" id="KW-0560">Oxidoreductase</keyword>
<dbReference type="PRINTS" id="PR00385">
    <property type="entry name" value="P450"/>
</dbReference>
<dbReference type="OrthoDB" id="4402279at2759"/>
<keyword evidence="5 7" id="KW-0408">Iron</keyword>
<name>A0A319BWA7_ASPVC</name>
<dbReference type="PANTHER" id="PTHR24305">
    <property type="entry name" value="CYTOCHROME P450"/>
    <property type="match status" value="1"/>
</dbReference>
<accession>A0A319BWA7</accession>
<evidence type="ECO:0000256" key="3">
    <source>
        <dbReference type="ARBA" id="ARBA00022723"/>
    </source>
</evidence>
<keyword evidence="7 8" id="KW-0349">Heme</keyword>
<dbReference type="InterPro" id="IPR002401">
    <property type="entry name" value="Cyt_P450_E_grp-I"/>
</dbReference>
<feature type="binding site" description="axial binding residue" evidence="7">
    <location>
        <position position="434"/>
    </location>
    <ligand>
        <name>heme</name>
        <dbReference type="ChEBI" id="CHEBI:30413"/>
    </ligand>
    <ligandPart>
        <name>Fe</name>
        <dbReference type="ChEBI" id="CHEBI:18248"/>
    </ligandPart>
</feature>
<dbReference type="PANTHER" id="PTHR24305:SF235">
    <property type="entry name" value="CYTOCHROME P450 MONOOXYGENASE APDB-RELATED"/>
    <property type="match status" value="1"/>
</dbReference>
<dbReference type="GO" id="GO:0020037">
    <property type="term" value="F:heme binding"/>
    <property type="evidence" value="ECO:0007669"/>
    <property type="project" value="InterPro"/>
</dbReference>
<evidence type="ECO:0000256" key="7">
    <source>
        <dbReference type="PIRSR" id="PIRSR602401-1"/>
    </source>
</evidence>
<dbReference type="Gene3D" id="1.10.630.10">
    <property type="entry name" value="Cytochrome P450"/>
    <property type="match status" value="1"/>
</dbReference>
<dbReference type="AlphaFoldDB" id="A0A319BWA7"/>
<dbReference type="EMBL" id="KZ821630">
    <property type="protein sequence ID" value="PYH67418.1"/>
    <property type="molecule type" value="Genomic_DNA"/>
</dbReference>
<dbReference type="GO" id="GO:0016705">
    <property type="term" value="F:oxidoreductase activity, acting on paired donors, with incorporation or reduction of molecular oxygen"/>
    <property type="evidence" value="ECO:0007669"/>
    <property type="project" value="InterPro"/>
</dbReference>